<protein>
    <recommendedName>
        <fullName evidence="5">Cytochrome P450</fullName>
    </recommendedName>
</protein>
<dbReference type="PANTHER" id="PTHR24299:SF21">
    <property type="entry name" value="OS09G0441600 PROTEIN"/>
    <property type="match status" value="1"/>
</dbReference>
<evidence type="ECO:0000256" key="1">
    <source>
        <dbReference type="SAM" id="Phobius"/>
    </source>
</evidence>
<reference evidence="3" key="1">
    <citation type="submission" date="2023-07" db="EMBL/GenBank/DDBJ databases">
        <title>A chromosome-level genome assembly of Lolium multiflorum.</title>
        <authorList>
            <person name="Chen Y."/>
            <person name="Copetti D."/>
            <person name="Kolliker R."/>
            <person name="Studer B."/>
        </authorList>
    </citation>
    <scope>NUCLEOTIDE SEQUENCE</scope>
    <source>
        <strain evidence="3">02402/16</strain>
        <tissue evidence="3">Leaf</tissue>
    </source>
</reference>
<dbReference type="Gene3D" id="1.10.630.10">
    <property type="entry name" value="Cytochrome P450"/>
    <property type="match status" value="1"/>
</dbReference>
<sequence>MDNSYIAILSFAFILLIHHFLGRKQNKVRPPSPPAIPFVGHIHLVKKPFHAVLCRLAARHGPVFSLQLGSCNAVVVSVGAAPCSSLIFFSLALKNSHRKTQH</sequence>
<keyword evidence="2" id="KW-0732">Signal</keyword>
<feature type="signal peptide" evidence="2">
    <location>
        <begin position="1"/>
        <end position="22"/>
    </location>
</feature>
<dbReference type="SUPFAM" id="SSF48264">
    <property type="entry name" value="Cytochrome P450"/>
    <property type="match status" value="1"/>
</dbReference>
<evidence type="ECO:0008006" key="5">
    <source>
        <dbReference type="Google" id="ProtNLM"/>
    </source>
</evidence>
<dbReference type="Pfam" id="PF00067">
    <property type="entry name" value="p450"/>
    <property type="match status" value="1"/>
</dbReference>
<evidence type="ECO:0000256" key="2">
    <source>
        <dbReference type="SAM" id="SignalP"/>
    </source>
</evidence>
<dbReference type="PANTHER" id="PTHR24299">
    <property type="entry name" value="CYTOCHROME P450 FAMILY 1"/>
    <property type="match status" value="1"/>
</dbReference>
<dbReference type="GO" id="GO:0004497">
    <property type="term" value="F:monooxygenase activity"/>
    <property type="evidence" value="ECO:0007669"/>
    <property type="project" value="InterPro"/>
</dbReference>
<dbReference type="GO" id="GO:0005506">
    <property type="term" value="F:iron ion binding"/>
    <property type="evidence" value="ECO:0007669"/>
    <property type="project" value="InterPro"/>
</dbReference>
<evidence type="ECO:0000313" key="3">
    <source>
        <dbReference type="EMBL" id="KAK1679424.1"/>
    </source>
</evidence>
<gene>
    <name evidence="3" type="ORF">QYE76_040272</name>
</gene>
<keyword evidence="1" id="KW-0812">Transmembrane</keyword>
<evidence type="ECO:0000313" key="4">
    <source>
        <dbReference type="Proteomes" id="UP001231189"/>
    </source>
</evidence>
<comment type="caution">
    <text evidence="3">The sequence shown here is derived from an EMBL/GenBank/DDBJ whole genome shotgun (WGS) entry which is preliminary data.</text>
</comment>
<dbReference type="InterPro" id="IPR001128">
    <property type="entry name" value="Cyt_P450"/>
</dbReference>
<dbReference type="EMBL" id="JAUUTY010000002">
    <property type="protein sequence ID" value="KAK1679424.1"/>
    <property type="molecule type" value="Genomic_DNA"/>
</dbReference>
<accession>A0AAD8TCS8</accession>
<organism evidence="3 4">
    <name type="scientific">Lolium multiflorum</name>
    <name type="common">Italian ryegrass</name>
    <name type="synonym">Lolium perenne subsp. multiflorum</name>
    <dbReference type="NCBI Taxonomy" id="4521"/>
    <lineage>
        <taxon>Eukaryota</taxon>
        <taxon>Viridiplantae</taxon>
        <taxon>Streptophyta</taxon>
        <taxon>Embryophyta</taxon>
        <taxon>Tracheophyta</taxon>
        <taxon>Spermatophyta</taxon>
        <taxon>Magnoliopsida</taxon>
        <taxon>Liliopsida</taxon>
        <taxon>Poales</taxon>
        <taxon>Poaceae</taxon>
        <taxon>BOP clade</taxon>
        <taxon>Pooideae</taxon>
        <taxon>Poodae</taxon>
        <taxon>Poeae</taxon>
        <taxon>Poeae Chloroplast Group 2 (Poeae type)</taxon>
        <taxon>Loliodinae</taxon>
        <taxon>Loliinae</taxon>
        <taxon>Lolium</taxon>
    </lineage>
</organism>
<keyword evidence="1" id="KW-0472">Membrane</keyword>
<feature type="transmembrane region" description="Helical" evidence="1">
    <location>
        <begin position="73"/>
        <end position="93"/>
    </location>
</feature>
<keyword evidence="1" id="KW-1133">Transmembrane helix</keyword>
<dbReference type="Proteomes" id="UP001231189">
    <property type="component" value="Unassembled WGS sequence"/>
</dbReference>
<dbReference type="GO" id="GO:0020037">
    <property type="term" value="F:heme binding"/>
    <property type="evidence" value="ECO:0007669"/>
    <property type="project" value="InterPro"/>
</dbReference>
<keyword evidence="4" id="KW-1185">Reference proteome</keyword>
<dbReference type="InterPro" id="IPR036396">
    <property type="entry name" value="Cyt_P450_sf"/>
</dbReference>
<proteinExistence type="predicted"/>
<dbReference type="AlphaFoldDB" id="A0AAD8TCS8"/>
<dbReference type="GO" id="GO:0016705">
    <property type="term" value="F:oxidoreductase activity, acting on paired donors, with incorporation or reduction of molecular oxygen"/>
    <property type="evidence" value="ECO:0007669"/>
    <property type="project" value="InterPro"/>
</dbReference>
<feature type="chain" id="PRO_5042001087" description="Cytochrome P450" evidence="2">
    <location>
        <begin position="23"/>
        <end position="102"/>
    </location>
</feature>
<name>A0AAD8TCS8_LOLMU</name>